<dbReference type="GeneID" id="73469385"/>
<dbReference type="OrthoDB" id="2019572at2759"/>
<protein>
    <submittedName>
        <fullName evidence="5">WSC2</fullName>
    </submittedName>
</protein>
<organism evidence="5 6">
    <name type="scientific">[Candida] subhashii</name>
    <dbReference type="NCBI Taxonomy" id="561895"/>
    <lineage>
        <taxon>Eukaryota</taxon>
        <taxon>Fungi</taxon>
        <taxon>Dikarya</taxon>
        <taxon>Ascomycota</taxon>
        <taxon>Saccharomycotina</taxon>
        <taxon>Pichiomycetes</taxon>
        <taxon>Debaryomycetaceae</taxon>
        <taxon>Spathaspora</taxon>
    </lineage>
</organism>
<evidence type="ECO:0000256" key="2">
    <source>
        <dbReference type="SAM" id="Phobius"/>
    </source>
</evidence>
<dbReference type="PANTHER" id="PTHR16861:SF4">
    <property type="entry name" value="SH3 DOMAIN PROTEIN (AFU_ORTHOLOGUE AFUA_1G13610)"/>
    <property type="match status" value="1"/>
</dbReference>
<dbReference type="CDD" id="cd12087">
    <property type="entry name" value="TM_EGFR-like"/>
    <property type="match status" value="1"/>
</dbReference>
<keyword evidence="3" id="KW-0732">Signal</keyword>
<feature type="domain" description="WSC" evidence="4">
    <location>
        <begin position="20"/>
        <end position="106"/>
    </location>
</feature>
<proteinExistence type="predicted"/>
<feature type="region of interest" description="Disordered" evidence="1">
    <location>
        <begin position="110"/>
        <end position="157"/>
    </location>
</feature>
<name>A0A8J5QNR3_9ASCO</name>
<dbReference type="PANTHER" id="PTHR16861">
    <property type="entry name" value="GLYCOPROTEIN 38"/>
    <property type="match status" value="1"/>
</dbReference>
<feature type="region of interest" description="Disordered" evidence="1">
    <location>
        <begin position="174"/>
        <end position="207"/>
    </location>
</feature>
<evidence type="ECO:0000313" key="5">
    <source>
        <dbReference type="EMBL" id="KAG7663896.1"/>
    </source>
</evidence>
<feature type="transmembrane region" description="Helical" evidence="2">
    <location>
        <begin position="209"/>
        <end position="231"/>
    </location>
</feature>
<keyword evidence="2" id="KW-0472">Membrane</keyword>
<sequence>MKSSLLLLLIPLIQPIYADVWVDAGCFAKSDVDATGGKVYQYQSSGYCQQQCLGKRVAAMINGNECYCGDTAPTNKVASSNCNMKCDGYPDNICGGSNYFTVYVNQEADDAGDSNSSSSSKGQTSSKTSATSQSSSDGSSSEPSSVPKTTVLSTVTSGSEPSVLTSTIFYTPSTTASQTGTQTSSTSTSDSSNKNSDNSKNSKLSSGGIAGAVVGSVAGIGLIIGLVFIFLRWKRKRDDEEFDDIFTLSGPKNDGGMSQPPTLDPNPFLMSGGYNNFDTSQQNPRLQPNSRVVSAVYGHDYKNSSSGGSAGEPSYNEQSDVGYNSDPNHGMPGSPPYPTHGGYIHPDMMQQPELGKRKLSAGSLPDMITRQPGGLKVVNN</sequence>
<keyword evidence="2" id="KW-0812">Transmembrane</keyword>
<dbReference type="InterPro" id="IPR002889">
    <property type="entry name" value="WSC_carb-bd"/>
</dbReference>
<dbReference type="PROSITE" id="PS51212">
    <property type="entry name" value="WSC"/>
    <property type="match status" value="1"/>
</dbReference>
<evidence type="ECO:0000256" key="3">
    <source>
        <dbReference type="SAM" id="SignalP"/>
    </source>
</evidence>
<feature type="compositionally biased region" description="Polar residues" evidence="1">
    <location>
        <begin position="315"/>
        <end position="327"/>
    </location>
</feature>
<keyword evidence="2" id="KW-1133">Transmembrane helix</keyword>
<dbReference type="Pfam" id="PF01822">
    <property type="entry name" value="WSC"/>
    <property type="match status" value="1"/>
</dbReference>
<feature type="compositionally biased region" description="Polar residues" evidence="1">
    <location>
        <begin position="146"/>
        <end position="157"/>
    </location>
</feature>
<feature type="signal peptide" evidence="3">
    <location>
        <begin position="1"/>
        <end position="18"/>
    </location>
</feature>
<dbReference type="AlphaFoldDB" id="A0A8J5QNR3"/>
<feature type="compositionally biased region" description="Low complexity" evidence="1">
    <location>
        <begin position="113"/>
        <end position="145"/>
    </location>
</feature>
<dbReference type="Proteomes" id="UP000694255">
    <property type="component" value="Unassembled WGS sequence"/>
</dbReference>
<evidence type="ECO:0000259" key="4">
    <source>
        <dbReference type="PROSITE" id="PS51212"/>
    </source>
</evidence>
<comment type="caution">
    <text evidence="5">The sequence shown here is derived from an EMBL/GenBank/DDBJ whole genome shotgun (WGS) entry which is preliminary data.</text>
</comment>
<feature type="chain" id="PRO_5035243912" evidence="3">
    <location>
        <begin position="19"/>
        <end position="380"/>
    </location>
</feature>
<dbReference type="SMART" id="SM00321">
    <property type="entry name" value="WSC"/>
    <property type="match status" value="1"/>
</dbReference>
<feature type="region of interest" description="Disordered" evidence="1">
    <location>
        <begin position="299"/>
        <end position="348"/>
    </location>
</feature>
<reference evidence="5 6" key="1">
    <citation type="journal article" date="2021" name="DNA Res.">
        <title>Genome analysis of Candida subhashii reveals its hybrid nature and dual mitochondrial genome conformations.</title>
        <authorList>
            <person name="Mixao V."/>
            <person name="Hegedusova E."/>
            <person name="Saus E."/>
            <person name="Pryszcz L.P."/>
            <person name="Cillingova A."/>
            <person name="Nosek J."/>
            <person name="Gabaldon T."/>
        </authorList>
    </citation>
    <scope>NUCLEOTIDE SEQUENCE [LARGE SCALE GENOMIC DNA]</scope>
    <source>
        <strain evidence="5 6">CBS 10753</strain>
    </source>
</reference>
<evidence type="ECO:0000313" key="6">
    <source>
        <dbReference type="Proteomes" id="UP000694255"/>
    </source>
</evidence>
<keyword evidence="6" id="KW-1185">Reference proteome</keyword>
<accession>A0A8J5QNR3</accession>
<evidence type="ECO:0000256" key="1">
    <source>
        <dbReference type="SAM" id="MobiDB-lite"/>
    </source>
</evidence>
<dbReference type="EMBL" id="JAGSYN010000114">
    <property type="protein sequence ID" value="KAG7663896.1"/>
    <property type="molecule type" value="Genomic_DNA"/>
</dbReference>
<dbReference type="RefSeq" id="XP_049264128.1">
    <property type="nucleotide sequence ID" value="XM_049406350.1"/>
</dbReference>
<gene>
    <name evidence="5" type="ORF">J8A68_002584</name>
</gene>